<sequence>MKTALGFLVAARRCEIRDLEQLTLTCELVKIVSELVHCFQRERGTSNIFLGSGGHNVAAQRQACIAASVSVEAQWRAWIDPLALDGVCGSGGVRLFTHIALVLHGLDELPKLRADIQALQCSTGHATKLYNRLIAALLGLVFEAADIATDPTVSRLLVALFNLMQAKEYAGQERAAGAAAFALGKITPEEVQALQALIDLQEQCFQRFETFSAPESLQQWQALQSRQPLVELERMRRKLMAGLPTGQRDGTLAQSWFDCCSLRMDQVHLVESHLATSLQQVCAHRISASQAELEDHRVLLAALDSLSEITAPPVVLMPGDCLAAAPDTLLTGDGMGPRVMRSIFDSLQIQSQKLQAVSEELAVVRGALEERKVIERAKGLLMAHQGLSEEEAYRLLRQTAMGKNRRIIDVARAALSMVELLPVRS</sequence>
<dbReference type="SUPFAM" id="SSF52172">
    <property type="entry name" value="CheY-like"/>
    <property type="match status" value="1"/>
</dbReference>
<dbReference type="RefSeq" id="WP_382433167.1">
    <property type="nucleotide sequence ID" value="NZ_JBHSHJ010000009.1"/>
</dbReference>
<evidence type="ECO:0000313" key="3">
    <source>
        <dbReference type="Proteomes" id="UP001596001"/>
    </source>
</evidence>
<dbReference type="Pfam" id="PF08376">
    <property type="entry name" value="NIT"/>
    <property type="match status" value="1"/>
</dbReference>
<protein>
    <submittedName>
        <fullName evidence="2">Nitrate- and nitrite sensing domain-containing protein</fullName>
    </submittedName>
</protein>
<evidence type="ECO:0000259" key="1">
    <source>
        <dbReference type="PROSITE" id="PS50921"/>
    </source>
</evidence>
<accession>A0ABV9QH06</accession>
<dbReference type="EMBL" id="JBHSHJ010000009">
    <property type="protein sequence ID" value="MFC4789617.1"/>
    <property type="molecule type" value="Genomic_DNA"/>
</dbReference>
<dbReference type="InterPro" id="IPR011006">
    <property type="entry name" value="CheY-like_superfamily"/>
</dbReference>
<keyword evidence="3" id="KW-1185">Reference proteome</keyword>
<dbReference type="InterPro" id="IPR005561">
    <property type="entry name" value="ANTAR"/>
</dbReference>
<dbReference type="InterPro" id="IPR013587">
    <property type="entry name" value="Nitrate/nitrite_sensing"/>
</dbReference>
<dbReference type="InterPro" id="IPR036388">
    <property type="entry name" value="WH-like_DNA-bd_sf"/>
</dbReference>
<dbReference type="SMART" id="SM01012">
    <property type="entry name" value="ANTAR"/>
    <property type="match status" value="1"/>
</dbReference>
<name>A0ABV9QH06_9BURK</name>
<gene>
    <name evidence="2" type="ORF">ACFO6X_11565</name>
</gene>
<dbReference type="PROSITE" id="PS50921">
    <property type="entry name" value="ANTAR"/>
    <property type="match status" value="1"/>
</dbReference>
<reference evidence="3" key="1">
    <citation type="journal article" date="2019" name="Int. J. Syst. Evol. Microbiol.">
        <title>The Global Catalogue of Microorganisms (GCM) 10K type strain sequencing project: providing services to taxonomists for standard genome sequencing and annotation.</title>
        <authorList>
            <consortium name="The Broad Institute Genomics Platform"/>
            <consortium name="The Broad Institute Genome Sequencing Center for Infectious Disease"/>
            <person name="Wu L."/>
            <person name="Ma J."/>
        </authorList>
    </citation>
    <scope>NUCLEOTIDE SEQUENCE [LARGE SCALE GENOMIC DNA]</scope>
    <source>
        <strain evidence="3">CCUG 49452</strain>
    </source>
</reference>
<organism evidence="2 3">
    <name type="scientific">Giesbergeria sinuosa</name>
    <dbReference type="NCBI Taxonomy" id="80883"/>
    <lineage>
        <taxon>Bacteria</taxon>
        <taxon>Pseudomonadati</taxon>
        <taxon>Pseudomonadota</taxon>
        <taxon>Betaproteobacteria</taxon>
        <taxon>Burkholderiales</taxon>
        <taxon>Comamonadaceae</taxon>
        <taxon>Giesbergeria</taxon>
    </lineage>
</organism>
<proteinExistence type="predicted"/>
<evidence type="ECO:0000313" key="2">
    <source>
        <dbReference type="EMBL" id="MFC4789617.1"/>
    </source>
</evidence>
<dbReference type="Proteomes" id="UP001596001">
    <property type="component" value="Unassembled WGS sequence"/>
</dbReference>
<feature type="domain" description="ANTAR" evidence="1">
    <location>
        <begin position="354"/>
        <end position="415"/>
    </location>
</feature>
<dbReference type="Gene3D" id="1.10.10.10">
    <property type="entry name" value="Winged helix-like DNA-binding domain superfamily/Winged helix DNA-binding domain"/>
    <property type="match status" value="1"/>
</dbReference>
<dbReference type="Pfam" id="PF03861">
    <property type="entry name" value="ANTAR"/>
    <property type="match status" value="1"/>
</dbReference>
<comment type="caution">
    <text evidence="2">The sequence shown here is derived from an EMBL/GenBank/DDBJ whole genome shotgun (WGS) entry which is preliminary data.</text>
</comment>